<keyword evidence="2" id="KW-0276">Fatty acid metabolism</keyword>
<evidence type="ECO:0000256" key="5">
    <source>
        <dbReference type="ARBA" id="ARBA00023027"/>
    </source>
</evidence>
<keyword evidence="5" id="KW-0520">NAD</keyword>
<name>A0A0J0YUS3_9NEIS</name>
<dbReference type="RefSeq" id="WP_047759963.1">
    <property type="nucleotide sequence ID" value="NZ_CP091510.1"/>
</dbReference>
<accession>A0A0J0YUS3</accession>
<dbReference type="InterPro" id="IPR036291">
    <property type="entry name" value="NAD(P)-bd_dom_sf"/>
</dbReference>
<dbReference type="OrthoDB" id="5287258at2"/>
<dbReference type="Pfam" id="PF02737">
    <property type="entry name" value="3HCDH_N"/>
    <property type="match status" value="1"/>
</dbReference>
<dbReference type="UniPathway" id="UPA00659"/>
<evidence type="ECO:0000256" key="7">
    <source>
        <dbReference type="ARBA" id="ARBA00049556"/>
    </source>
</evidence>
<comment type="caution">
    <text evidence="10">The sequence shown here is derived from an EMBL/GenBank/DDBJ whole genome shotgun (WGS) entry which is preliminary data.</text>
</comment>
<dbReference type="Gene3D" id="1.10.1040.50">
    <property type="match status" value="1"/>
</dbReference>
<comment type="catalytic activity">
    <reaction evidence="7">
        <text>a (3S)-3-hydroxyacyl-CoA + NAD(+) = a 3-oxoacyl-CoA + NADH + H(+)</text>
        <dbReference type="Rhea" id="RHEA:22432"/>
        <dbReference type="ChEBI" id="CHEBI:15378"/>
        <dbReference type="ChEBI" id="CHEBI:57318"/>
        <dbReference type="ChEBI" id="CHEBI:57540"/>
        <dbReference type="ChEBI" id="CHEBI:57945"/>
        <dbReference type="ChEBI" id="CHEBI:90726"/>
        <dbReference type="EC" id="1.1.1.35"/>
    </reaction>
</comment>
<keyword evidence="3" id="KW-0442">Lipid degradation</keyword>
<dbReference type="GO" id="GO:0006635">
    <property type="term" value="P:fatty acid beta-oxidation"/>
    <property type="evidence" value="ECO:0007669"/>
    <property type="project" value="UniProtKB-UniPathway"/>
</dbReference>
<dbReference type="InterPro" id="IPR001753">
    <property type="entry name" value="Enoyl-CoA_hydra/iso"/>
</dbReference>
<evidence type="ECO:0000256" key="6">
    <source>
        <dbReference type="ARBA" id="ARBA00023098"/>
    </source>
</evidence>
<dbReference type="PANTHER" id="PTHR48075:SF7">
    <property type="entry name" value="3-HYDROXYACYL-COA DEHYDROGENASE-RELATED"/>
    <property type="match status" value="1"/>
</dbReference>
<feature type="domain" description="3-hydroxyacyl-CoA dehydrogenase NAD binding" evidence="9">
    <location>
        <begin position="10"/>
        <end position="193"/>
    </location>
</feature>
<dbReference type="AlphaFoldDB" id="A0A0J0YUS3"/>
<dbReference type="SUPFAM" id="SSF52096">
    <property type="entry name" value="ClpP/crotonase"/>
    <property type="match status" value="1"/>
</dbReference>
<dbReference type="SUPFAM" id="SSF51735">
    <property type="entry name" value="NAD(P)-binding Rossmann-fold domains"/>
    <property type="match status" value="1"/>
</dbReference>
<comment type="pathway">
    <text evidence="1">Lipid metabolism; fatty acid beta-oxidation.</text>
</comment>
<keyword evidence="6" id="KW-0443">Lipid metabolism</keyword>
<dbReference type="InterPro" id="IPR008927">
    <property type="entry name" value="6-PGluconate_DH-like_C_sf"/>
</dbReference>
<sequence>MTAKNFVIRKAAVLGAGVMGAQIAAHLANAKVPVVLFDLPAKEGSKNGIVEKAIAALQKQNPAPLATKEAVAYISAANYDDDLDKLSDCDLVIEAVAERLDIKESLYGKVAPHLGEHTIFATNTSGLSIETLSSKFPAELKHRFCGVHFFNPPRYMHLVELIPTAATDPQYLDNLERFLVSILGKGVVRAKDTPNFIGNRIGVFSMLATIYNTEKFGLRFDVVDDLTGKRLGRAKSATYRTADVVGLDTFAHVAKTMEDNLPQDPWHGFFSSPEWLKKLIADGALGAKTKAGIFKKEGKRIMMFSPETGEYVASNQKADSEVTDILKEKDWGKKLAALRASENPQAQFLWGIFRDSFHYIAYHAEQIATTARDIDFAIRWGYGWEQGPLEIWQAAGVQQVAAWIQEDIDAGKTMSNAPLPAWLKGVEAFHTNEGSLNFATGKYDPRSSLDVYKRQHRPAPLLGENLPPLGETVYETDVIRAYTLDGEILIVENNNKMRAISRAVLEGINESIRIAEERFKALVLYAPEAPFSVGADLKSMMPEFATGDFAAIESMVKLFQDTSMNLRYSQIPVVAAAQGFAFGGGCEFLMHCNKVVAALESYIGLVEVGVGLIPAGGGTKDFALQAARASQGDLLAALKDRYMNLAMAKVATSAIEAKEMGFLRPSDVVVFNSYELLHVALNEARTMADSGFRPDVPATFQVAGRSGAASIKGQLLNMKEGGFISEYDMHIGSQIAWVMTGGDVDAGTVVDEQWILDLERKVFVDLLKNEKTLERIENMLSTGKPLRN</sequence>
<dbReference type="SUPFAM" id="SSF48179">
    <property type="entry name" value="6-phosphogluconate dehydrogenase C-terminal domain-like"/>
    <property type="match status" value="2"/>
</dbReference>
<dbReference type="PATRIC" id="fig|1470200.3.peg.137"/>
<keyword evidence="11" id="KW-1185">Reference proteome</keyword>
<evidence type="ECO:0000256" key="2">
    <source>
        <dbReference type="ARBA" id="ARBA00022832"/>
    </source>
</evidence>
<dbReference type="GO" id="GO:0070403">
    <property type="term" value="F:NAD+ binding"/>
    <property type="evidence" value="ECO:0007669"/>
    <property type="project" value="InterPro"/>
</dbReference>
<feature type="domain" description="3-hydroxyacyl-CoA dehydrogenase C-terminal" evidence="8">
    <location>
        <begin position="196"/>
        <end position="295"/>
    </location>
</feature>
<evidence type="ECO:0000259" key="9">
    <source>
        <dbReference type="Pfam" id="PF02737"/>
    </source>
</evidence>
<dbReference type="Pfam" id="PF00378">
    <property type="entry name" value="ECH_1"/>
    <property type="match status" value="1"/>
</dbReference>
<dbReference type="EMBL" id="JTDO01000001">
    <property type="protein sequence ID" value="KLT73870.1"/>
    <property type="molecule type" value="Genomic_DNA"/>
</dbReference>
<dbReference type="Gene3D" id="3.90.226.10">
    <property type="entry name" value="2-enoyl-CoA Hydratase, Chain A, domain 1"/>
    <property type="match status" value="1"/>
</dbReference>
<organism evidence="10 11">
    <name type="scientific">Neisseria arctica</name>
    <dbReference type="NCBI Taxonomy" id="1470200"/>
    <lineage>
        <taxon>Bacteria</taxon>
        <taxon>Pseudomonadati</taxon>
        <taxon>Pseudomonadota</taxon>
        <taxon>Betaproteobacteria</taxon>
        <taxon>Neisseriales</taxon>
        <taxon>Neisseriaceae</taxon>
        <taxon>Neisseria</taxon>
    </lineage>
</organism>
<dbReference type="InterPro" id="IPR006108">
    <property type="entry name" value="3HC_DH_C"/>
</dbReference>
<dbReference type="Gene3D" id="3.40.50.720">
    <property type="entry name" value="NAD(P)-binding Rossmann-like Domain"/>
    <property type="match status" value="1"/>
</dbReference>
<dbReference type="CDD" id="cd06558">
    <property type="entry name" value="crotonase-like"/>
    <property type="match status" value="1"/>
</dbReference>
<evidence type="ECO:0000256" key="1">
    <source>
        <dbReference type="ARBA" id="ARBA00005005"/>
    </source>
</evidence>
<proteinExistence type="predicted"/>
<dbReference type="PANTHER" id="PTHR48075">
    <property type="entry name" value="3-HYDROXYACYL-COA DEHYDROGENASE FAMILY PROTEIN"/>
    <property type="match status" value="1"/>
</dbReference>
<evidence type="ECO:0000259" key="8">
    <source>
        <dbReference type="Pfam" id="PF00725"/>
    </source>
</evidence>
<evidence type="ECO:0000256" key="3">
    <source>
        <dbReference type="ARBA" id="ARBA00022963"/>
    </source>
</evidence>
<evidence type="ECO:0000256" key="4">
    <source>
        <dbReference type="ARBA" id="ARBA00023002"/>
    </source>
</evidence>
<reference evidence="10 11" key="1">
    <citation type="submission" date="2014-11" db="EMBL/GenBank/DDBJ databases">
        <title>Genome of a novel goose pathogen.</title>
        <authorList>
            <person name="Hansen C.M."/>
            <person name="Hueffer K."/>
            <person name="Choi S.C."/>
        </authorList>
    </citation>
    <scope>NUCLEOTIDE SEQUENCE [LARGE SCALE GENOMIC DNA]</scope>
    <source>
        <strain evidence="10 11">KH1503</strain>
    </source>
</reference>
<evidence type="ECO:0000313" key="11">
    <source>
        <dbReference type="Proteomes" id="UP000036027"/>
    </source>
</evidence>
<dbReference type="Pfam" id="PF00725">
    <property type="entry name" value="3HCDH"/>
    <property type="match status" value="1"/>
</dbReference>
<dbReference type="InterPro" id="IPR006176">
    <property type="entry name" value="3-OHacyl-CoA_DH_NAD-bd"/>
</dbReference>
<dbReference type="InterPro" id="IPR029045">
    <property type="entry name" value="ClpP/crotonase-like_dom_sf"/>
</dbReference>
<dbReference type="Proteomes" id="UP000036027">
    <property type="component" value="Unassembled WGS sequence"/>
</dbReference>
<protein>
    <submittedName>
        <fullName evidence="10">3-hydroxyacyl-CoA dehydrogenase</fullName>
    </submittedName>
</protein>
<keyword evidence="4" id="KW-0560">Oxidoreductase</keyword>
<dbReference type="GO" id="GO:0003857">
    <property type="term" value="F:(3S)-3-hydroxyacyl-CoA dehydrogenase (NAD+) activity"/>
    <property type="evidence" value="ECO:0007669"/>
    <property type="project" value="UniProtKB-EC"/>
</dbReference>
<gene>
    <name evidence="10" type="ORF">PL75_00585</name>
</gene>
<dbReference type="STRING" id="1470200.PL75_00585"/>
<evidence type="ECO:0000313" key="10">
    <source>
        <dbReference type="EMBL" id="KLT73870.1"/>
    </source>
</evidence>